<dbReference type="GO" id="GO:0005829">
    <property type="term" value="C:cytosol"/>
    <property type="evidence" value="ECO:0007669"/>
    <property type="project" value="TreeGrafter"/>
</dbReference>
<dbReference type="PROSITE" id="PS01013">
    <property type="entry name" value="OSBP"/>
    <property type="match status" value="1"/>
</dbReference>
<dbReference type="InterPro" id="IPR037239">
    <property type="entry name" value="OSBP_sf"/>
</dbReference>
<dbReference type="InterPro" id="IPR018494">
    <property type="entry name" value="Oxysterol-bd_CS"/>
</dbReference>
<proteinExistence type="inferred from homology"/>
<evidence type="ECO:0000256" key="3">
    <source>
        <dbReference type="RuleBase" id="RU003845"/>
    </source>
</evidence>
<evidence type="ECO:0000313" key="5">
    <source>
        <dbReference type="Proteomes" id="UP000095280"/>
    </source>
</evidence>
<dbReference type="AlphaFoldDB" id="A0A1I8G5Y3"/>
<dbReference type="SUPFAM" id="SSF144000">
    <property type="entry name" value="Oxysterol-binding protein-like"/>
    <property type="match status" value="1"/>
</dbReference>
<evidence type="ECO:0000256" key="1">
    <source>
        <dbReference type="ARBA" id="ARBA00023121"/>
    </source>
</evidence>
<dbReference type="Pfam" id="PF01237">
    <property type="entry name" value="Oxysterol_BP"/>
    <property type="match status" value="1"/>
</dbReference>
<dbReference type="GO" id="GO:0005886">
    <property type="term" value="C:plasma membrane"/>
    <property type="evidence" value="ECO:0007669"/>
    <property type="project" value="TreeGrafter"/>
</dbReference>
<sequence>SDPTHTQSYGLVVWRDRGSIPFDSIGALRAHCQCALPVDERVEKAHVPIRTRDLPLPPCSQELTKIAMPVNFNEPLSFLQRICEYLEYSELLFQAEQCDCPTERLELIAAFAVSAVSSNWDRLGKPFNPLMGETYELDRVKDLGGGFRMVCEQVSHHPPISAFHAESSDSAWRFHGSVTPRLSFWGKSVEVCPKGWVTLEFPRRGEVYTWQNVQCKIHNIIIGKLWIEHFGDMTITCHGSGRKAELSWHPASWLSPSHHRVDGYVPKLRPSSFIAANSISSGSAGDESPSRKAASDSEDGQTGPPSRGSAADLRLPGQRLLWQLVQRPQGCERYYSFTRFAMQLNDCSDAELMARLPPTDARRKPDVRALEAGDLALAQAEKSRLEEKQRRRRAQSDSDGVWFRRWRNPHTGKDGDWRFTGEYWARDWARCPDIY</sequence>
<keyword evidence="1" id="KW-0446">Lipid-binding</keyword>
<dbReference type="FunFam" id="2.40.160.120:FF:000005">
    <property type="entry name" value="Oxysterol-binding protein"/>
    <property type="match status" value="1"/>
</dbReference>
<dbReference type="WBParaSite" id="maker-uti_cns_0000987-snap-gene-1.13-mRNA-1">
    <property type="protein sequence ID" value="maker-uti_cns_0000987-snap-gene-1.13-mRNA-1"/>
    <property type="gene ID" value="maker-uti_cns_0000987-snap-gene-1.13"/>
</dbReference>
<dbReference type="GO" id="GO:0097038">
    <property type="term" value="C:perinuclear endoplasmic reticulum"/>
    <property type="evidence" value="ECO:0007669"/>
    <property type="project" value="TreeGrafter"/>
</dbReference>
<evidence type="ECO:0000313" key="6">
    <source>
        <dbReference type="WBParaSite" id="maker-uti_cns_0000987-snap-gene-1.13-mRNA-1"/>
    </source>
</evidence>
<accession>A0A1I8G5Y3</accession>
<dbReference type="InterPro" id="IPR000648">
    <property type="entry name" value="Oxysterol-bd"/>
</dbReference>
<dbReference type="PANTHER" id="PTHR10972:SF209">
    <property type="entry name" value="OXYSTEROL-BINDING PROTEIN"/>
    <property type="match status" value="1"/>
</dbReference>
<organism evidence="5 6">
    <name type="scientific">Macrostomum lignano</name>
    <dbReference type="NCBI Taxonomy" id="282301"/>
    <lineage>
        <taxon>Eukaryota</taxon>
        <taxon>Metazoa</taxon>
        <taxon>Spiralia</taxon>
        <taxon>Lophotrochozoa</taxon>
        <taxon>Platyhelminthes</taxon>
        <taxon>Rhabditophora</taxon>
        <taxon>Macrostomorpha</taxon>
        <taxon>Macrostomida</taxon>
        <taxon>Macrostomidae</taxon>
        <taxon>Macrostomum</taxon>
    </lineage>
</organism>
<dbReference type="GO" id="GO:0032934">
    <property type="term" value="F:sterol binding"/>
    <property type="evidence" value="ECO:0007669"/>
    <property type="project" value="TreeGrafter"/>
</dbReference>
<keyword evidence="3" id="KW-0813">Transport</keyword>
<dbReference type="Gene3D" id="3.30.70.3490">
    <property type="match status" value="1"/>
</dbReference>
<evidence type="ECO:0000256" key="4">
    <source>
        <dbReference type="SAM" id="MobiDB-lite"/>
    </source>
</evidence>
<comment type="similarity">
    <text evidence="2">Belongs to the OSBP family.</text>
</comment>
<dbReference type="Proteomes" id="UP000095280">
    <property type="component" value="Unplaced"/>
</dbReference>
<keyword evidence="5" id="KW-1185">Reference proteome</keyword>
<feature type="region of interest" description="Disordered" evidence="4">
    <location>
        <begin position="279"/>
        <end position="312"/>
    </location>
</feature>
<dbReference type="GO" id="GO:0006869">
    <property type="term" value="P:lipid transport"/>
    <property type="evidence" value="ECO:0007669"/>
    <property type="project" value="UniProtKB-KW"/>
</dbReference>
<dbReference type="PANTHER" id="PTHR10972">
    <property type="entry name" value="OXYSTEROL-BINDING PROTEIN-RELATED"/>
    <property type="match status" value="1"/>
</dbReference>
<dbReference type="Gene3D" id="2.40.160.120">
    <property type="match status" value="1"/>
</dbReference>
<evidence type="ECO:0000256" key="2">
    <source>
        <dbReference type="RuleBase" id="RU003844"/>
    </source>
</evidence>
<name>A0A1I8G5Y3_9PLAT</name>
<protein>
    <recommendedName>
        <fullName evidence="3">Oxysterol-binding protein</fullName>
    </recommendedName>
</protein>
<reference evidence="6" key="1">
    <citation type="submission" date="2016-11" db="UniProtKB">
        <authorList>
            <consortium name="WormBaseParasite"/>
        </authorList>
    </citation>
    <scope>IDENTIFICATION</scope>
</reference>
<keyword evidence="3" id="KW-0445">Lipid transport</keyword>